<dbReference type="Proteomes" id="UP000295328">
    <property type="component" value="Unassembled WGS sequence"/>
</dbReference>
<comment type="caution">
    <text evidence="2">The sequence shown here is derived from an EMBL/GenBank/DDBJ whole genome shotgun (WGS) entry which is preliminary data.</text>
</comment>
<dbReference type="RefSeq" id="WP_133430671.1">
    <property type="nucleotide sequence ID" value="NZ_BMCC01000006.1"/>
</dbReference>
<keyword evidence="3" id="KW-1185">Reference proteome</keyword>
<gene>
    <name evidence="2" type="ORF">ERX37_10695</name>
</gene>
<dbReference type="InterPro" id="IPR006059">
    <property type="entry name" value="SBP"/>
</dbReference>
<proteinExistence type="predicted"/>
<reference evidence="2 3" key="1">
    <citation type="submission" date="2019-01" db="EMBL/GenBank/DDBJ databases">
        <title>Draft genome sequences of the type strains of six Macrococcus species.</title>
        <authorList>
            <person name="Mazhar S."/>
            <person name="Altermann E."/>
            <person name="Hill C."/>
            <person name="Mcauliffe O."/>
        </authorList>
    </citation>
    <scope>NUCLEOTIDE SEQUENCE [LARGE SCALE GENOMIC DNA]</scope>
    <source>
        <strain evidence="2 3">CCM4809</strain>
    </source>
</reference>
<evidence type="ECO:0000256" key="1">
    <source>
        <dbReference type="SAM" id="MobiDB-lite"/>
    </source>
</evidence>
<organism evidence="2 3">
    <name type="scientific">Macrococcus hajekii</name>
    <dbReference type="NCBI Taxonomy" id="198482"/>
    <lineage>
        <taxon>Bacteria</taxon>
        <taxon>Bacillati</taxon>
        <taxon>Bacillota</taxon>
        <taxon>Bacilli</taxon>
        <taxon>Bacillales</taxon>
        <taxon>Staphylococcaceae</taxon>
        <taxon>Macrococcus</taxon>
    </lineage>
</organism>
<dbReference type="PANTHER" id="PTHR43649:SF12">
    <property type="entry name" value="DIACETYLCHITOBIOSE BINDING PROTEIN DASA"/>
    <property type="match status" value="1"/>
</dbReference>
<dbReference type="InterPro" id="IPR050490">
    <property type="entry name" value="Bact_solute-bd_prot1"/>
</dbReference>
<feature type="region of interest" description="Disordered" evidence="1">
    <location>
        <begin position="414"/>
        <end position="440"/>
    </location>
</feature>
<dbReference type="EMBL" id="SCWE01000006">
    <property type="protein sequence ID" value="TDM01140.1"/>
    <property type="molecule type" value="Genomic_DNA"/>
</dbReference>
<accession>A0A4R6BHS0</accession>
<dbReference type="CDD" id="cd14748">
    <property type="entry name" value="PBP2_UgpB"/>
    <property type="match status" value="1"/>
</dbReference>
<dbReference type="SUPFAM" id="SSF53850">
    <property type="entry name" value="Periplasmic binding protein-like II"/>
    <property type="match status" value="1"/>
</dbReference>
<name>A0A4R6BHS0_9STAP</name>
<dbReference type="PROSITE" id="PS51257">
    <property type="entry name" value="PROKAR_LIPOPROTEIN"/>
    <property type="match status" value="1"/>
</dbReference>
<dbReference type="Gene3D" id="3.40.190.10">
    <property type="entry name" value="Periplasmic binding protein-like II"/>
    <property type="match status" value="2"/>
</dbReference>
<protein>
    <submittedName>
        <fullName evidence="2">ABC transporter substrate-binding protein</fullName>
    </submittedName>
</protein>
<sequence length="440" mass="49630">MKRVVVLVLMLGLILAGCGGLLPKGDSSNSTQDDNGKNKEGKTEIKFWSFWGSDPRKATINKIIDDYNKSQDKVVVKYTYLPWGDIWTKNLAAVAAGNPADVVINDINSTALRGLKNQAEDITDLAQKDNLEGQFSKELWQASQHEGKVYGIPFNTDTRILFYNKDAFKEAGLDPNKPPETWEELEKYATMLDKKKGDTYERIGFYPLFGVGPDIWLMNKKHQNYIDDEGKVTLNTQENINTMNWLKKWQDKYGTDVLQKYQAKFDSQQGNPFFDGSVAMIVKDQSFATQLDDFAKDIDYGVVELPAATQGEEQTSWGGGFVAEVPKGSKHKEEAYDFIKYLTNEQNQKLWAEETFDLVANEKAAEAAGKNLTGNKQQAYQTAVDNMKQTILTPVPVDAPEYFNLVNPQLDNIMQGKKSPEEGLEKAQKDVEKLVEQNRK</sequence>
<evidence type="ECO:0000313" key="2">
    <source>
        <dbReference type="EMBL" id="TDM01140.1"/>
    </source>
</evidence>
<evidence type="ECO:0000313" key="3">
    <source>
        <dbReference type="Proteomes" id="UP000295328"/>
    </source>
</evidence>
<dbReference type="Pfam" id="PF13416">
    <property type="entry name" value="SBP_bac_8"/>
    <property type="match status" value="1"/>
</dbReference>
<dbReference type="AlphaFoldDB" id="A0A4R6BHS0"/>
<feature type="compositionally biased region" description="Basic and acidic residues" evidence="1">
    <location>
        <begin position="418"/>
        <end position="440"/>
    </location>
</feature>
<dbReference type="PANTHER" id="PTHR43649">
    <property type="entry name" value="ARABINOSE-BINDING PROTEIN-RELATED"/>
    <property type="match status" value="1"/>
</dbReference>
<dbReference type="OrthoDB" id="9795467at2"/>